<keyword evidence="2" id="KW-0805">Transcription regulation</keyword>
<evidence type="ECO:0000256" key="4">
    <source>
        <dbReference type="ARBA" id="ARBA00023163"/>
    </source>
</evidence>
<sequence length="190" mass="22088">MDKSLHTTQLCQLIEEVSRGSQAAKNELFERIDRRFLQLARRMLGGFPRLRGLEQTDDVLQLARMRLLQSLGLLEFQSVRAFFGLIAEILRRTLLDLVRHHYGRAPRAQRCNIDPEDAGLADPQVLRRQLRLEIHEAVERLSAEERELVDLLYYDGFTQEEVAELFGTNVRTVQRHWARAKAKLLTLLKS</sequence>
<dbReference type="Proteomes" id="UP000324974">
    <property type="component" value="Chromosome"/>
</dbReference>
<dbReference type="InterPro" id="IPR053812">
    <property type="entry name" value="HTH_Sigma70_ECF-like"/>
</dbReference>
<dbReference type="GO" id="GO:0006352">
    <property type="term" value="P:DNA-templated transcription initiation"/>
    <property type="evidence" value="ECO:0007669"/>
    <property type="project" value="InterPro"/>
</dbReference>
<dbReference type="InterPro" id="IPR014284">
    <property type="entry name" value="RNA_pol_sigma-70_dom"/>
</dbReference>
<dbReference type="PANTHER" id="PTHR43133">
    <property type="entry name" value="RNA POLYMERASE ECF-TYPE SIGMA FACTO"/>
    <property type="match status" value="1"/>
</dbReference>
<feature type="domain" description="RNA polymerase sigma-70 ECF-like HTH" evidence="5">
    <location>
        <begin position="9"/>
        <end position="185"/>
    </location>
</feature>
<evidence type="ECO:0000259" key="5">
    <source>
        <dbReference type="Pfam" id="PF07638"/>
    </source>
</evidence>
<accession>A0A5C1A361</accession>
<dbReference type="InterPro" id="IPR036388">
    <property type="entry name" value="WH-like_DNA-bd_sf"/>
</dbReference>
<keyword evidence="3" id="KW-0731">Sigma factor</keyword>
<dbReference type="CDD" id="cd06171">
    <property type="entry name" value="Sigma70_r4"/>
    <property type="match status" value="1"/>
</dbReference>
<dbReference type="Gene3D" id="1.10.1740.10">
    <property type="match status" value="1"/>
</dbReference>
<keyword evidence="4" id="KW-0804">Transcription</keyword>
<evidence type="ECO:0000313" key="7">
    <source>
        <dbReference type="Proteomes" id="UP000324974"/>
    </source>
</evidence>
<evidence type="ECO:0000256" key="3">
    <source>
        <dbReference type="ARBA" id="ARBA00023082"/>
    </source>
</evidence>
<dbReference type="EMBL" id="CP042425">
    <property type="protein sequence ID" value="QEL13541.1"/>
    <property type="molecule type" value="Genomic_DNA"/>
</dbReference>
<dbReference type="InterPro" id="IPR013325">
    <property type="entry name" value="RNA_pol_sigma_r2"/>
</dbReference>
<protein>
    <submittedName>
        <fullName evidence="6">Sigma-70 family RNA polymerase sigma factor</fullName>
    </submittedName>
</protein>
<reference evidence="7" key="1">
    <citation type="submission" date="2019-08" db="EMBL/GenBank/DDBJ databases">
        <title>Limnoglobus roseus gen. nov., sp. nov., a novel freshwater planctomycete with a giant genome from the family Gemmataceae.</title>
        <authorList>
            <person name="Kulichevskaya I.S."/>
            <person name="Naumoff D.G."/>
            <person name="Miroshnikov K."/>
            <person name="Ivanova A."/>
            <person name="Philippov D.A."/>
            <person name="Hakobyan A."/>
            <person name="Rijpstra I.C."/>
            <person name="Sinninghe Damste J.S."/>
            <person name="Liesack W."/>
            <person name="Dedysh S.N."/>
        </authorList>
    </citation>
    <scope>NUCLEOTIDE SEQUENCE [LARGE SCALE GENOMIC DNA]</scope>
    <source>
        <strain evidence="7">PX52</strain>
    </source>
</reference>
<dbReference type="OrthoDB" id="283468at2"/>
<dbReference type="Gene3D" id="1.10.10.10">
    <property type="entry name" value="Winged helix-like DNA-binding domain superfamily/Winged helix DNA-binding domain"/>
    <property type="match status" value="1"/>
</dbReference>
<proteinExistence type="inferred from homology"/>
<dbReference type="InterPro" id="IPR013324">
    <property type="entry name" value="RNA_pol_sigma_r3/r4-like"/>
</dbReference>
<evidence type="ECO:0000313" key="6">
    <source>
        <dbReference type="EMBL" id="QEL13541.1"/>
    </source>
</evidence>
<evidence type="ECO:0000256" key="2">
    <source>
        <dbReference type="ARBA" id="ARBA00023015"/>
    </source>
</evidence>
<dbReference type="NCBIfam" id="TIGR02937">
    <property type="entry name" value="sigma70-ECF"/>
    <property type="match status" value="1"/>
</dbReference>
<dbReference type="KEGG" id="lrs:PX52LOC_00399"/>
<dbReference type="GO" id="GO:0016987">
    <property type="term" value="F:sigma factor activity"/>
    <property type="evidence" value="ECO:0007669"/>
    <property type="project" value="UniProtKB-KW"/>
</dbReference>
<organism evidence="6 7">
    <name type="scientific">Limnoglobus roseus</name>
    <dbReference type="NCBI Taxonomy" id="2598579"/>
    <lineage>
        <taxon>Bacteria</taxon>
        <taxon>Pseudomonadati</taxon>
        <taxon>Planctomycetota</taxon>
        <taxon>Planctomycetia</taxon>
        <taxon>Gemmatales</taxon>
        <taxon>Gemmataceae</taxon>
        <taxon>Limnoglobus</taxon>
    </lineage>
</organism>
<dbReference type="Pfam" id="PF07638">
    <property type="entry name" value="Sigma70_ECF"/>
    <property type="match status" value="1"/>
</dbReference>
<comment type="similarity">
    <text evidence="1">Belongs to the sigma-70 factor family. ECF subfamily.</text>
</comment>
<dbReference type="AlphaFoldDB" id="A0A5C1A361"/>
<dbReference type="PANTHER" id="PTHR43133:SF39">
    <property type="entry name" value="SIMILAR TO RNA POLYMERASE SIGMA-E FACTOR"/>
    <property type="match status" value="1"/>
</dbReference>
<dbReference type="SUPFAM" id="SSF88946">
    <property type="entry name" value="Sigma2 domain of RNA polymerase sigma factors"/>
    <property type="match status" value="1"/>
</dbReference>
<dbReference type="InterPro" id="IPR039425">
    <property type="entry name" value="RNA_pol_sigma-70-like"/>
</dbReference>
<name>A0A5C1A361_9BACT</name>
<evidence type="ECO:0000256" key="1">
    <source>
        <dbReference type="ARBA" id="ARBA00010641"/>
    </source>
</evidence>
<dbReference type="SUPFAM" id="SSF88659">
    <property type="entry name" value="Sigma3 and sigma4 domains of RNA polymerase sigma factors"/>
    <property type="match status" value="1"/>
</dbReference>
<gene>
    <name evidence="6" type="ORF">PX52LOC_00399</name>
</gene>
<keyword evidence="7" id="KW-1185">Reference proteome</keyword>
<dbReference type="RefSeq" id="WP_149108505.1">
    <property type="nucleotide sequence ID" value="NZ_CP042425.1"/>
</dbReference>